<dbReference type="RefSeq" id="WP_332866514.1">
    <property type="nucleotide sequence ID" value="NZ_JBAFSM010000039.1"/>
</dbReference>
<proteinExistence type="predicted"/>
<sequence>MNDDTPPAEFSLNDRLLTRQLEIALSHHFHSACLDRGLETLLGRSIWYITHNAGFSILAIECPDIKICWAILESIGTIGIILEDLGIARVRIYPPATEGTALELRVDEMDIIRGVFNPVEDL</sequence>
<keyword evidence="2" id="KW-1185">Reference proteome</keyword>
<dbReference type="Proteomes" id="UP001328733">
    <property type="component" value="Unassembled WGS sequence"/>
</dbReference>
<organism evidence="1 2">
    <name type="scientific">Pannus brasiliensis CCIBt3594</name>
    <dbReference type="NCBI Taxonomy" id="1427578"/>
    <lineage>
        <taxon>Bacteria</taxon>
        <taxon>Bacillati</taxon>
        <taxon>Cyanobacteriota</taxon>
        <taxon>Cyanophyceae</taxon>
        <taxon>Oscillatoriophycideae</taxon>
        <taxon>Chroococcales</taxon>
        <taxon>Microcystaceae</taxon>
        <taxon>Pannus</taxon>
    </lineage>
</organism>
<protein>
    <submittedName>
        <fullName evidence="1">Uncharacterized protein</fullName>
    </submittedName>
</protein>
<evidence type="ECO:0000313" key="2">
    <source>
        <dbReference type="Proteomes" id="UP001328733"/>
    </source>
</evidence>
<evidence type="ECO:0000313" key="1">
    <source>
        <dbReference type="EMBL" id="MEG3439031.1"/>
    </source>
</evidence>
<accession>A0AAW9QVH4</accession>
<comment type="caution">
    <text evidence="1">The sequence shown here is derived from an EMBL/GenBank/DDBJ whole genome shotgun (WGS) entry which is preliminary data.</text>
</comment>
<reference evidence="1 2" key="1">
    <citation type="submission" date="2024-01" db="EMBL/GenBank/DDBJ databases">
        <title>Genomic insights into the taxonomy and metabolism of the cyanobacterium Pannus brasiliensis CCIBt3594.</title>
        <authorList>
            <person name="Machado M."/>
            <person name="Botero N.B."/>
            <person name="Andreote A.P.D."/>
            <person name="Feitosa A.M.T."/>
            <person name="Popin R."/>
            <person name="Sivonen K."/>
            <person name="Fiore M.F."/>
        </authorList>
    </citation>
    <scope>NUCLEOTIDE SEQUENCE [LARGE SCALE GENOMIC DNA]</scope>
    <source>
        <strain evidence="1 2">CCIBt3594</strain>
    </source>
</reference>
<dbReference type="AlphaFoldDB" id="A0AAW9QVH4"/>
<dbReference type="EMBL" id="JBAFSM010000039">
    <property type="protein sequence ID" value="MEG3439031.1"/>
    <property type="molecule type" value="Genomic_DNA"/>
</dbReference>
<name>A0AAW9QVH4_9CHRO</name>
<gene>
    <name evidence="1" type="ORF">V0288_18035</name>
</gene>